<organism evidence="1 2">
    <name type="scientific">Vararia minispora EC-137</name>
    <dbReference type="NCBI Taxonomy" id="1314806"/>
    <lineage>
        <taxon>Eukaryota</taxon>
        <taxon>Fungi</taxon>
        <taxon>Dikarya</taxon>
        <taxon>Basidiomycota</taxon>
        <taxon>Agaricomycotina</taxon>
        <taxon>Agaricomycetes</taxon>
        <taxon>Russulales</taxon>
        <taxon>Lachnocladiaceae</taxon>
        <taxon>Vararia</taxon>
    </lineage>
</organism>
<name>A0ACB8QDM5_9AGAM</name>
<accession>A0ACB8QDM5</accession>
<gene>
    <name evidence="1" type="ORF">K488DRAFT_88482</name>
</gene>
<proteinExistence type="predicted"/>
<dbReference type="EMBL" id="MU273661">
    <property type="protein sequence ID" value="KAI0029701.1"/>
    <property type="molecule type" value="Genomic_DNA"/>
</dbReference>
<protein>
    <submittedName>
        <fullName evidence="1">Uncharacterized protein</fullName>
    </submittedName>
</protein>
<keyword evidence="2" id="KW-1185">Reference proteome</keyword>
<reference evidence="1" key="1">
    <citation type="submission" date="2021-02" db="EMBL/GenBank/DDBJ databases">
        <authorList>
            <consortium name="DOE Joint Genome Institute"/>
            <person name="Ahrendt S."/>
            <person name="Looney B.P."/>
            <person name="Miyauchi S."/>
            <person name="Morin E."/>
            <person name="Drula E."/>
            <person name="Courty P.E."/>
            <person name="Chicoki N."/>
            <person name="Fauchery L."/>
            <person name="Kohler A."/>
            <person name="Kuo A."/>
            <person name="Labutti K."/>
            <person name="Pangilinan J."/>
            <person name="Lipzen A."/>
            <person name="Riley R."/>
            <person name="Andreopoulos W."/>
            <person name="He G."/>
            <person name="Johnson J."/>
            <person name="Barry K.W."/>
            <person name="Grigoriev I.V."/>
            <person name="Nagy L."/>
            <person name="Hibbett D."/>
            <person name="Henrissat B."/>
            <person name="Matheny P.B."/>
            <person name="Labbe J."/>
            <person name="Martin F."/>
        </authorList>
    </citation>
    <scope>NUCLEOTIDE SEQUENCE</scope>
    <source>
        <strain evidence="1">EC-137</strain>
    </source>
</reference>
<reference evidence="1" key="2">
    <citation type="journal article" date="2022" name="New Phytol.">
        <title>Evolutionary transition to the ectomycorrhizal habit in the genomes of a hyperdiverse lineage of mushroom-forming fungi.</title>
        <authorList>
            <person name="Looney B."/>
            <person name="Miyauchi S."/>
            <person name="Morin E."/>
            <person name="Drula E."/>
            <person name="Courty P.E."/>
            <person name="Kohler A."/>
            <person name="Kuo A."/>
            <person name="LaButti K."/>
            <person name="Pangilinan J."/>
            <person name="Lipzen A."/>
            <person name="Riley R."/>
            <person name="Andreopoulos W."/>
            <person name="He G."/>
            <person name="Johnson J."/>
            <person name="Nolan M."/>
            <person name="Tritt A."/>
            <person name="Barry K.W."/>
            <person name="Grigoriev I.V."/>
            <person name="Nagy L.G."/>
            <person name="Hibbett D."/>
            <person name="Henrissat B."/>
            <person name="Matheny P.B."/>
            <person name="Labbe J."/>
            <person name="Martin F.M."/>
        </authorList>
    </citation>
    <scope>NUCLEOTIDE SEQUENCE</scope>
    <source>
        <strain evidence="1">EC-137</strain>
    </source>
</reference>
<comment type="caution">
    <text evidence="1">The sequence shown here is derived from an EMBL/GenBank/DDBJ whole genome shotgun (WGS) entry which is preliminary data.</text>
</comment>
<evidence type="ECO:0000313" key="2">
    <source>
        <dbReference type="Proteomes" id="UP000814128"/>
    </source>
</evidence>
<dbReference type="Proteomes" id="UP000814128">
    <property type="component" value="Unassembled WGS sequence"/>
</dbReference>
<evidence type="ECO:0000313" key="1">
    <source>
        <dbReference type="EMBL" id="KAI0029701.1"/>
    </source>
</evidence>
<sequence length="293" mass="31579">MLGAIGALAFINYRLFLKIMALFRGAPVPKIFKRGAYSAPLENSLAGIDFYPLIPGLTLPISEFPILFVALSIAQAFHEVGHAIAAAISSVPLHSVGASLALVIPAFFVALPSPLPARSAPRIAAAGAFHNFLLVTVLSLPIAAWILPLFGFSDVSRNGVAVTYVDSDSDLYAHLPIGAVISSLEDVSLAEGVTSWTRFFASSSAEGTPGWCADSDWLVTQPTSADATTANRLYSKLVLCVVPVPLPNGRLVLWRGPRLEVYEQVHVSNYLRYRFTPFPQWFADTAFALISYQ</sequence>